<protein>
    <submittedName>
        <fullName evidence="1">Uncharacterized protein</fullName>
    </submittedName>
</protein>
<name>A0A8S5NTZ0_9CAUD</name>
<reference evidence="1" key="1">
    <citation type="journal article" date="2021" name="Proc. Natl. Acad. Sci. U.S.A.">
        <title>A Catalog of Tens of Thousands of Viruses from Human Metagenomes Reveals Hidden Associations with Chronic Diseases.</title>
        <authorList>
            <person name="Tisza M.J."/>
            <person name="Buck C.B."/>
        </authorList>
    </citation>
    <scope>NUCLEOTIDE SEQUENCE</scope>
    <source>
        <strain evidence="1">CtiPM17</strain>
    </source>
</reference>
<proteinExistence type="predicted"/>
<evidence type="ECO:0000313" key="1">
    <source>
        <dbReference type="EMBL" id="DAD98214.1"/>
    </source>
</evidence>
<dbReference type="EMBL" id="BK015256">
    <property type="protein sequence ID" value="DAD98214.1"/>
    <property type="molecule type" value="Genomic_DNA"/>
</dbReference>
<organism evidence="1">
    <name type="scientific">Siphoviridae sp. ctiPM17</name>
    <dbReference type="NCBI Taxonomy" id="2825623"/>
    <lineage>
        <taxon>Viruses</taxon>
        <taxon>Duplodnaviria</taxon>
        <taxon>Heunggongvirae</taxon>
        <taxon>Uroviricota</taxon>
        <taxon>Caudoviricetes</taxon>
    </lineage>
</organism>
<accession>A0A8S5NTZ0</accession>
<sequence>MFQSQQEIKGQNLNITKGGINRPRCYHIVRG</sequence>